<proteinExistence type="predicted"/>
<reference evidence="2" key="1">
    <citation type="journal article" date="2019" name="bioRxiv">
        <title>The Genome of the Zebra Mussel, Dreissena polymorpha: A Resource for Invasive Species Research.</title>
        <authorList>
            <person name="McCartney M.A."/>
            <person name="Auch B."/>
            <person name="Kono T."/>
            <person name="Mallez S."/>
            <person name="Zhang Y."/>
            <person name="Obille A."/>
            <person name="Becker A."/>
            <person name="Abrahante J.E."/>
            <person name="Garbe J."/>
            <person name="Badalamenti J.P."/>
            <person name="Herman A."/>
            <person name="Mangelson H."/>
            <person name="Liachko I."/>
            <person name="Sullivan S."/>
            <person name="Sone E.D."/>
            <person name="Koren S."/>
            <person name="Silverstein K.A.T."/>
            <person name="Beckman K.B."/>
            <person name="Gohl D.M."/>
        </authorList>
    </citation>
    <scope>NUCLEOTIDE SEQUENCE</scope>
    <source>
        <strain evidence="2">Duluth1</strain>
        <tissue evidence="2">Whole animal</tissue>
    </source>
</reference>
<evidence type="ECO:0000313" key="3">
    <source>
        <dbReference type="Proteomes" id="UP000828390"/>
    </source>
</evidence>
<protein>
    <submittedName>
        <fullName evidence="2">Uncharacterized protein</fullName>
    </submittedName>
</protein>
<comment type="caution">
    <text evidence="2">The sequence shown here is derived from an EMBL/GenBank/DDBJ whole genome shotgun (WGS) entry which is preliminary data.</text>
</comment>
<evidence type="ECO:0000313" key="2">
    <source>
        <dbReference type="EMBL" id="KAH3842742.1"/>
    </source>
</evidence>
<keyword evidence="3" id="KW-1185">Reference proteome</keyword>
<name>A0A9D4KP27_DREPO</name>
<sequence length="62" mass="6924">MLSAARIIFSISRKGERHDPSQTNLGPREKSDKRSPGLGKKTGMFRFVNSDRRTNSSSTQEA</sequence>
<dbReference type="AlphaFoldDB" id="A0A9D4KP27"/>
<reference evidence="2" key="2">
    <citation type="submission" date="2020-11" db="EMBL/GenBank/DDBJ databases">
        <authorList>
            <person name="McCartney M.A."/>
            <person name="Auch B."/>
            <person name="Kono T."/>
            <person name="Mallez S."/>
            <person name="Becker A."/>
            <person name="Gohl D.M."/>
            <person name="Silverstein K.A.T."/>
            <person name="Koren S."/>
            <person name="Bechman K.B."/>
            <person name="Herman A."/>
            <person name="Abrahante J.E."/>
            <person name="Garbe J."/>
        </authorList>
    </citation>
    <scope>NUCLEOTIDE SEQUENCE</scope>
    <source>
        <strain evidence="2">Duluth1</strain>
        <tissue evidence="2">Whole animal</tissue>
    </source>
</reference>
<accession>A0A9D4KP27</accession>
<evidence type="ECO:0000256" key="1">
    <source>
        <dbReference type="SAM" id="MobiDB-lite"/>
    </source>
</evidence>
<feature type="region of interest" description="Disordered" evidence="1">
    <location>
        <begin position="9"/>
        <end position="62"/>
    </location>
</feature>
<organism evidence="2 3">
    <name type="scientific">Dreissena polymorpha</name>
    <name type="common">Zebra mussel</name>
    <name type="synonym">Mytilus polymorpha</name>
    <dbReference type="NCBI Taxonomy" id="45954"/>
    <lineage>
        <taxon>Eukaryota</taxon>
        <taxon>Metazoa</taxon>
        <taxon>Spiralia</taxon>
        <taxon>Lophotrochozoa</taxon>
        <taxon>Mollusca</taxon>
        <taxon>Bivalvia</taxon>
        <taxon>Autobranchia</taxon>
        <taxon>Heteroconchia</taxon>
        <taxon>Euheterodonta</taxon>
        <taxon>Imparidentia</taxon>
        <taxon>Neoheterodontei</taxon>
        <taxon>Myida</taxon>
        <taxon>Dreissenoidea</taxon>
        <taxon>Dreissenidae</taxon>
        <taxon>Dreissena</taxon>
    </lineage>
</organism>
<dbReference type="Proteomes" id="UP000828390">
    <property type="component" value="Unassembled WGS sequence"/>
</dbReference>
<dbReference type="EMBL" id="JAIWYP010000004">
    <property type="protein sequence ID" value="KAH3842742.1"/>
    <property type="molecule type" value="Genomic_DNA"/>
</dbReference>
<gene>
    <name evidence="2" type="ORF">DPMN_116246</name>
</gene>